<feature type="signal peptide" evidence="1">
    <location>
        <begin position="1"/>
        <end position="21"/>
    </location>
</feature>
<dbReference type="EMBL" id="JAIRBA010000009">
    <property type="protein sequence ID" value="MCG2418673.1"/>
    <property type="molecule type" value="Genomic_DNA"/>
</dbReference>
<gene>
    <name evidence="2" type="ORF">K8089_06535</name>
</gene>
<name>A0A9X1QTN3_9FLAO</name>
<dbReference type="Proteomes" id="UP001139461">
    <property type="component" value="Unassembled WGS sequence"/>
</dbReference>
<comment type="caution">
    <text evidence="2">The sequence shown here is derived from an EMBL/GenBank/DDBJ whole genome shotgun (WGS) entry which is preliminary data.</text>
</comment>
<accession>A0A9X1QTN3</accession>
<keyword evidence="1" id="KW-0732">Signal</keyword>
<proteinExistence type="predicted"/>
<dbReference type="AlphaFoldDB" id="A0A9X1QTN3"/>
<evidence type="ECO:0000256" key="1">
    <source>
        <dbReference type="SAM" id="SignalP"/>
    </source>
</evidence>
<protein>
    <recommendedName>
        <fullName evidence="4">Lipoprotein</fullName>
    </recommendedName>
</protein>
<keyword evidence="3" id="KW-1185">Reference proteome</keyword>
<evidence type="ECO:0000313" key="2">
    <source>
        <dbReference type="EMBL" id="MCG2418673.1"/>
    </source>
</evidence>
<sequence>MKRLKYLIPILALALTVVSCSSDDETGGGGEPTPVAILANLYATSNTSTAIQSYDFTPNGIVLRSLMTSSEDNEGVYYDEDTSELVVASRSQSVINTYSNIDNVNSGNNLSLFLSSDTVLESPRDIAVKDDVYIVSDNADLDNNPDTDEGRFFIFTRDNSGYTLRNIVTVNYAVWGIELIGNDLYSVVDKTGDIAVFKSFIATYTTDVTATPDKQITIEGITRTHGITEDDGFVVLTDIGDASNDGDGGFHFINGFITKFNATPNGGTLSFAGNQVRVSGRLTELGNPVSVEYDSPSQTVFIAERANEGGKILFFNEIGAGGNLVPSLSSPYAGASSLYFIDR</sequence>
<dbReference type="RefSeq" id="WP_237602480.1">
    <property type="nucleotide sequence ID" value="NZ_JAIRBA010000009.1"/>
</dbReference>
<dbReference type="PROSITE" id="PS51257">
    <property type="entry name" value="PROKAR_LIPOPROTEIN"/>
    <property type="match status" value="1"/>
</dbReference>
<evidence type="ECO:0000313" key="3">
    <source>
        <dbReference type="Proteomes" id="UP001139461"/>
    </source>
</evidence>
<reference evidence="2" key="1">
    <citation type="submission" date="2021-09" db="EMBL/GenBank/DDBJ databases">
        <title>Genome of Aequorivita sp. strain F47161.</title>
        <authorList>
            <person name="Wang Y."/>
        </authorList>
    </citation>
    <scope>NUCLEOTIDE SEQUENCE</scope>
    <source>
        <strain evidence="2">F47161</strain>
    </source>
</reference>
<organism evidence="2 3">
    <name type="scientific">Aequorivita vitellina</name>
    <dbReference type="NCBI Taxonomy" id="2874475"/>
    <lineage>
        <taxon>Bacteria</taxon>
        <taxon>Pseudomonadati</taxon>
        <taxon>Bacteroidota</taxon>
        <taxon>Flavobacteriia</taxon>
        <taxon>Flavobacteriales</taxon>
        <taxon>Flavobacteriaceae</taxon>
        <taxon>Aequorivita</taxon>
    </lineage>
</organism>
<evidence type="ECO:0008006" key="4">
    <source>
        <dbReference type="Google" id="ProtNLM"/>
    </source>
</evidence>
<feature type="chain" id="PRO_5040829252" description="Lipoprotein" evidence="1">
    <location>
        <begin position="22"/>
        <end position="343"/>
    </location>
</feature>